<organism evidence="3 4">
    <name type="scientific">Collybiopsis luxurians FD-317 M1</name>
    <dbReference type="NCBI Taxonomy" id="944289"/>
    <lineage>
        <taxon>Eukaryota</taxon>
        <taxon>Fungi</taxon>
        <taxon>Dikarya</taxon>
        <taxon>Basidiomycota</taxon>
        <taxon>Agaricomycotina</taxon>
        <taxon>Agaricomycetes</taxon>
        <taxon>Agaricomycetidae</taxon>
        <taxon>Agaricales</taxon>
        <taxon>Marasmiineae</taxon>
        <taxon>Omphalotaceae</taxon>
        <taxon>Collybiopsis</taxon>
        <taxon>Collybiopsis luxurians</taxon>
    </lineage>
</organism>
<feature type="compositionally biased region" description="Polar residues" evidence="2">
    <location>
        <begin position="191"/>
        <end position="205"/>
    </location>
</feature>
<reference evidence="3 4" key="1">
    <citation type="submission" date="2014-04" db="EMBL/GenBank/DDBJ databases">
        <title>Evolutionary Origins and Diversification of the Mycorrhizal Mutualists.</title>
        <authorList>
            <consortium name="DOE Joint Genome Institute"/>
            <consortium name="Mycorrhizal Genomics Consortium"/>
            <person name="Kohler A."/>
            <person name="Kuo A."/>
            <person name="Nagy L.G."/>
            <person name="Floudas D."/>
            <person name="Copeland A."/>
            <person name="Barry K.W."/>
            <person name="Cichocki N."/>
            <person name="Veneault-Fourrey C."/>
            <person name="LaButti K."/>
            <person name="Lindquist E.A."/>
            <person name="Lipzen A."/>
            <person name="Lundell T."/>
            <person name="Morin E."/>
            <person name="Murat C."/>
            <person name="Riley R."/>
            <person name="Ohm R."/>
            <person name="Sun H."/>
            <person name="Tunlid A."/>
            <person name="Henrissat B."/>
            <person name="Grigoriev I.V."/>
            <person name="Hibbett D.S."/>
            <person name="Martin F."/>
        </authorList>
    </citation>
    <scope>NUCLEOTIDE SEQUENCE [LARGE SCALE GENOMIC DNA]</scope>
    <source>
        <strain evidence="3 4">FD-317 M1</strain>
    </source>
</reference>
<feature type="compositionally biased region" description="Basic residues" evidence="2">
    <location>
        <begin position="61"/>
        <end position="72"/>
    </location>
</feature>
<evidence type="ECO:0000256" key="1">
    <source>
        <dbReference type="SAM" id="Coils"/>
    </source>
</evidence>
<feature type="region of interest" description="Disordered" evidence="2">
    <location>
        <begin position="49"/>
        <end position="97"/>
    </location>
</feature>
<accession>A0A0D0CE09</accession>
<dbReference type="HOGENOM" id="CLU_1086075_0_0_1"/>
<evidence type="ECO:0000256" key="2">
    <source>
        <dbReference type="SAM" id="MobiDB-lite"/>
    </source>
</evidence>
<feature type="region of interest" description="Disordered" evidence="2">
    <location>
        <begin position="169"/>
        <end position="207"/>
    </location>
</feature>
<protein>
    <submittedName>
        <fullName evidence="3">Uncharacterized protein</fullName>
    </submittedName>
</protein>
<evidence type="ECO:0000313" key="4">
    <source>
        <dbReference type="Proteomes" id="UP000053593"/>
    </source>
</evidence>
<dbReference type="Proteomes" id="UP000053593">
    <property type="component" value="Unassembled WGS sequence"/>
</dbReference>
<keyword evidence="4" id="KW-1185">Reference proteome</keyword>
<sequence length="256" mass="28800">MSDFDSPPAPFHREQAKQTNTDEAEEDSRDKTISFLARKLEQLRADKIQLQNAPKAESNAHVKRLGRPRGRRFAQQNKKPNRKGRVAVDSGSTGDPSTEVMLENINLRHENEQLRKKLADLEQDFIRISRLNDNYREELIDHKNRLGLPISDLFVLSSSTDLYSQPTSPHFNAVPIPPSLARGSRHRRPYNNISEENSTHSSASGSFGLMLGPEQRYTLSSFPSRLEAQMKNDMGLPNVSARSSGPTVDSLQIPSN</sequence>
<evidence type="ECO:0000313" key="3">
    <source>
        <dbReference type="EMBL" id="KIK60724.1"/>
    </source>
</evidence>
<dbReference type="EMBL" id="KN834774">
    <property type="protein sequence ID" value="KIK60724.1"/>
    <property type="molecule type" value="Genomic_DNA"/>
</dbReference>
<feature type="compositionally biased region" description="Polar residues" evidence="2">
    <location>
        <begin position="240"/>
        <end position="256"/>
    </location>
</feature>
<keyword evidence="1" id="KW-0175">Coiled coil</keyword>
<name>A0A0D0CE09_9AGAR</name>
<feature type="region of interest" description="Disordered" evidence="2">
    <location>
        <begin position="1"/>
        <end position="31"/>
    </location>
</feature>
<dbReference type="AlphaFoldDB" id="A0A0D0CE09"/>
<gene>
    <name evidence="3" type="ORF">GYMLUDRAFT_97037</name>
</gene>
<feature type="coiled-coil region" evidence="1">
    <location>
        <begin position="104"/>
        <end position="138"/>
    </location>
</feature>
<dbReference type="OrthoDB" id="78858at2759"/>
<feature type="region of interest" description="Disordered" evidence="2">
    <location>
        <begin position="233"/>
        <end position="256"/>
    </location>
</feature>
<proteinExistence type="predicted"/>